<organism evidence="2 3">
    <name type="scientific">Auxenochlorella protothecoides</name>
    <name type="common">Green microalga</name>
    <name type="synonym">Chlorella protothecoides</name>
    <dbReference type="NCBI Taxonomy" id="3075"/>
    <lineage>
        <taxon>Eukaryota</taxon>
        <taxon>Viridiplantae</taxon>
        <taxon>Chlorophyta</taxon>
        <taxon>core chlorophytes</taxon>
        <taxon>Trebouxiophyceae</taxon>
        <taxon>Chlorellales</taxon>
        <taxon>Chlorellaceae</taxon>
        <taxon>Auxenochlorella</taxon>
    </lineage>
</organism>
<evidence type="ECO:0000313" key="3">
    <source>
        <dbReference type="Proteomes" id="UP000279271"/>
    </source>
</evidence>
<feature type="region of interest" description="Disordered" evidence="1">
    <location>
        <begin position="721"/>
        <end position="859"/>
    </location>
</feature>
<sequence length="1030" mass="107159">MDRDWDPTNPQGLRAILERPRVNVAQACKAVEQCIAANRDNPREFFELCFPFLLKRLFGYDGVSWLSSLTKEGKAQDVDALLALLHPGGPLFGAMRDADADGATRFLFPRERLPTHTQLLLCSGAGRAELARWPQYGGGTLVADAAGRPSIHMGVAQYFFAWFAFYAFRGGEEAAAWPDSAPGQPGGGQASGAPHDRLLPGSMRRAVSDALHLPLLHGHGGQSAGGQGQQPYLALLSSLLEELVPVGGGVAGPSGRTPAGGVSSAAAAALDLASAGDQVLPQEGAAALRACLATVFDLERAAGTGASGPAPDRTAGTGDGTRDGDPREVSNDGWQRLPRSSWRDVRYKGDPMLGPVASHRGRLVLVRALVALSVASNRALGLDRTAGGGAGEAPETRWQEAVAAAAARGWRVNLRPLADVRNLGWTPVGVLVLYWVLWCLRALVGLMLGSGARGAAGAITLPVMVGFVQRFFCLAGDAGSPQRSPQSLRNAYADSARSKILAAVEQDLTDAFSRIPHPVAPAREQSLAYTRLSAQDLSPSFLFLARDLLGKIGALARTCQICRQDQVELLETLQALELAHRRSEFARARAEALATARGEALMHAQAATRDAEAQQLQLSALLQTTLEHLGCAPSPTPTRPGARASLGESRAGVEGSAAGLTLAGLLDASLDPRRQAEAAAAQPQQGTTAQEDGSGGGRARSARHQALRASLEGSLASLARGLHPDGAEAPTEEEEAPALDASRSHFSGFTVHTNDLAPGAPSSRGTRAEPFSLDDGSPSPRARAPGENAPPQAEAPRSSQGWRGIASALRSSVQGGAGGHRSIDPGQGLQDTPLAPAWTPVGPAGGEGRGTHSQAAAAAQRPAPLLLPGDVPAPVGAGSLRGKATTSLVRTGASLASPGFAKAGAMRACDAPAPGPQEGAQDSHPLPLGTFLSPTLEGMARWKGARPGVNPRDHIAAVFRNTEDLDFYHPFSAGMHGEPRPSSHRQYRSVSSSNAQALPHATENAPGGREEKEARPGLQGGGVPLQGRNM</sequence>
<evidence type="ECO:0000256" key="1">
    <source>
        <dbReference type="SAM" id="MobiDB-lite"/>
    </source>
</evidence>
<proteinExistence type="predicted"/>
<dbReference type="AlphaFoldDB" id="A0A3M7L190"/>
<dbReference type="PANTHER" id="PTHR31801:SF1">
    <property type="entry name" value="SPHINGOMYELIN PHOSPHODIESTERASE"/>
    <property type="match status" value="1"/>
</dbReference>
<feature type="region of interest" description="Disordered" evidence="1">
    <location>
        <begin position="907"/>
        <end position="926"/>
    </location>
</feature>
<name>A0A3M7L190_AUXPR</name>
<dbReference type="PANTHER" id="PTHR31801">
    <property type="entry name" value="ALTERED INHERITANCE OF MITOCHONDRIA PROTEIN 24, MITOCHONDRIAL"/>
    <property type="match status" value="1"/>
</dbReference>
<feature type="region of interest" description="Disordered" evidence="1">
    <location>
        <begin position="177"/>
        <end position="199"/>
    </location>
</feature>
<protein>
    <submittedName>
        <fullName evidence="2">Uncharacterized protein</fullName>
    </submittedName>
</protein>
<comment type="caution">
    <text evidence="2">The sequence shown here is derived from an EMBL/GenBank/DDBJ whole genome shotgun (WGS) entry which is preliminary data.</text>
</comment>
<reference evidence="3" key="1">
    <citation type="journal article" date="2018" name="Algal Res.">
        <title>Characterization of plant carbon substrate utilization by Auxenochlorella protothecoides.</title>
        <authorList>
            <person name="Vogler B.W."/>
            <person name="Starkenburg S.R."/>
            <person name="Sudasinghe N."/>
            <person name="Schambach J.Y."/>
            <person name="Rollin J.A."/>
            <person name="Pattathil S."/>
            <person name="Barry A.N."/>
        </authorList>
    </citation>
    <scope>NUCLEOTIDE SEQUENCE [LARGE SCALE GENOMIC DNA]</scope>
    <source>
        <strain evidence="3">UTEX 25</strain>
    </source>
</reference>
<feature type="region of interest" description="Disordered" evidence="1">
    <location>
        <begin position="302"/>
        <end position="335"/>
    </location>
</feature>
<feature type="region of interest" description="Disordered" evidence="1">
    <location>
        <begin position="673"/>
        <end position="705"/>
    </location>
</feature>
<gene>
    <name evidence="2" type="ORF">APUTEX25_001358</name>
</gene>
<accession>A0A3M7L190</accession>
<feature type="region of interest" description="Disordered" evidence="1">
    <location>
        <begin position="629"/>
        <end position="650"/>
    </location>
</feature>
<feature type="compositionally biased region" description="Polar residues" evidence="1">
    <location>
        <begin position="744"/>
        <end position="753"/>
    </location>
</feature>
<feature type="compositionally biased region" description="Basic and acidic residues" evidence="1">
    <location>
        <begin position="320"/>
        <end position="330"/>
    </location>
</feature>
<dbReference type="Proteomes" id="UP000279271">
    <property type="component" value="Unassembled WGS sequence"/>
</dbReference>
<feature type="region of interest" description="Disordered" evidence="1">
    <location>
        <begin position="972"/>
        <end position="1030"/>
    </location>
</feature>
<feature type="compositionally biased region" description="Low complexity" evidence="1">
    <location>
        <begin position="677"/>
        <end position="691"/>
    </location>
</feature>
<dbReference type="EMBL" id="QOKY01000142">
    <property type="protein sequence ID" value="RMZ56511.1"/>
    <property type="molecule type" value="Genomic_DNA"/>
</dbReference>
<evidence type="ECO:0000313" key="2">
    <source>
        <dbReference type="EMBL" id="RMZ56511.1"/>
    </source>
</evidence>